<dbReference type="AlphaFoldDB" id="A0A3R8WU52"/>
<gene>
    <name evidence="1" type="ORF">CQW44_14890</name>
</gene>
<dbReference type="RefSeq" id="WP_125209907.1">
    <property type="nucleotide sequence ID" value="NZ_PDER01000010.1"/>
</dbReference>
<accession>A0A3R8WU52</accession>
<comment type="caution">
    <text evidence="1">The sequence shown here is derived from an EMBL/GenBank/DDBJ whole genome shotgun (WGS) entry which is preliminary data.</text>
</comment>
<keyword evidence="2" id="KW-1185">Reference proteome</keyword>
<organism evidence="1 2">
    <name type="scientific">Streptomyces griseofuscus</name>
    <dbReference type="NCBI Taxonomy" id="146922"/>
    <lineage>
        <taxon>Bacteria</taxon>
        <taxon>Bacillati</taxon>
        <taxon>Actinomycetota</taxon>
        <taxon>Actinomycetes</taxon>
        <taxon>Kitasatosporales</taxon>
        <taxon>Streptomycetaceae</taxon>
        <taxon>Streptomyces</taxon>
    </lineage>
</organism>
<protein>
    <submittedName>
        <fullName evidence="1">Uncharacterized protein</fullName>
    </submittedName>
</protein>
<evidence type="ECO:0000313" key="2">
    <source>
        <dbReference type="Proteomes" id="UP000276379"/>
    </source>
</evidence>
<evidence type="ECO:0000313" key="1">
    <source>
        <dbReference type="EMBL" id="RRQ86196.1"/>
    </source>
</evidence>
<proteinExistence type="predicted"/>
<dbReference type="Proteomes" id="UP000276379">
    <property type="component" value="Unassembled WGS sequence"/>
</dbReference>
<dbReference type="EMBL" id="PDES01000006">
    <property type="protein sequence ID" value="RRQ86196.1"/>
    <property type="molecule type" value="Genomic_DNA"/>
</dbReference>
<name>A0A3R8WU52_9ACTN</name>
<reference evidence="1 2" key="1">
    <citation type="submission" date="2017-10" db="EMBL/GenBank/DDBJ databases">
        <title>Draft genome of actinobacteria isolated from guarana (Paullinia cupana (Mart.) Ducke.</title>
        <authorList>
            <person name="Siqueira K.A."/>
            <person name="Liotti R.G."/>
            <person name="Mendes T.A."/>
            <person name="Soares M.A."/>
        </authorList>
    </citation>
    <scope>NUCLEOTIDE SEQUENCE [LARGE SCALE GENOMIC DNA]</scope>
    <source>
        <strain evidence="1 2">199</strain>
    </source>
</reference>
<sequence length="96" mass="9740">MAALTVDADGEVAQAGHDAREVVGMDLGVVLAERPVADVVRKVSDLPVPSDPVGELGAGDRAGRQAGDRIDALDGELAAREVLPPANDLEGLTCVG</sequence>